<dbReference type="Gene3D" id="2.40.10.220">
    <property type="entry name" value="predicted glycosyltransferase like domains"/>
    <property type="match status" value="1"/>
</dbReference>
<comment type="caution">
    <text evidence="2">The sequence shown here is derived from an EMBL/GenBank/DDBJ whole genome shotgun (WGS) entry which is preliminary data.</text>
</comment>
<dbReference type="SUPFAM" id="SSF141371">
    <property type="entry name" value="PilZ domain-like"/>
    <property type="match status" value="1"/>
</dbReference>
<dbReference type="AlphaFoldDB" id="A0A4R4A6D3"/>
<evidence type="ECO:0000313" key="2">
    <source>
        <dbReference type="EMBL" id="TCW34184.1"/>
    </source>
</evidence>
<evidence type="ECO:0000259" key="1">
    <source>
        <dbReference type="Pfam" id="PF07238"/>
    </source>
</evidence>
<dbReference type="Proteomes" id="UP000295247">
    <property type="component" value="Unassembled WGS sequence"/>
</dbReference>
<organism evidence="2 3">
    <name type="scientific">Marichromatium gracile</name>
    <name type="common">Chromatium gracile</name>
    <dbReference type="NCBI Taxonomy" id="1048"/>
    <lineage>
        <taxon>Bacteria</taxon>
        <taxon>Pseudomonadati</taxon>
        <taxon>Pseudomonadota</taxon>
        <taxon>Gammaproteobacteria</taxon>
        <taxon>Chromatiales</taxon>
        <taxon>Chromatiaceae</taxon>
        <taxon>Marichromatium</taxon>
    </lineage>
</organism>
<dbReference type="RefSeq" id="WP_123140688.1">
    <property type="nucleotide sequence ID" value="NZ_NRRH01000008.1"/>
</dbReference>
<sequence length="97" mass="10513">MLVDDERRKFLRLNADTEANVKRLDGDETLSVRLTDLSPSGCALVCEAPLSPGERLEVSISSPSDRIAPLVCSGRVVRVDRDGERQVVGVEFVSDAG</sequence>
<gene>
    <name evidence="2" type="ORF">EDC29_11236</name>
</gene>
<name>A0A4R4A6D3_MARGR</name>
<protein>
    <submittedName>
        <fullName evidence="2">PilZ domain-containing protein</fullName>
    </submittedName>
</protein>
<dbReference type="EMBL" id="SMDC01000012">
    <property type="protein sequence ID" value="TCW34184.1"/>
    <property type="molecule type" value="Genomic_DNA"/>
</dbReference>
<feature type="domain" description="PilZ" evidence="1">
    <location>
        <begin position="6"/>
        <end position="93"/>
    </location>
</feature>
<proteinExistence type="predicted"/>
<evidence type="ECO:0000313" key="3">
    <source>
        <dbReference type="Proteomes" id="UP000295247"/>
    </source>
</evidence>
<dbReference type="InterPro" id="IPR009875">
    <property type="entry name" value="PilZ_domain"/>
</dbReference>
<accession>A0A4R4A6D3</accession>
<dbReference type="GO" id="GO:0035438">
    <property type="term" value="F:cyclic-di-GMP binding"/>
    <property type="evidence" value="ECO:0007669"/>
    <property type="project" value="InterPro"/>
</dbReference>
<dbReference type="Pfam" id="PF07238">
    <property type="entry name" value="PilZ"/>
    <property type="match status" value="1"/>
</dbReference>
<reference evidence="2 3" key="1">
    <citation type="submission" date="2019-03" db="EMBL/GenBank/DDBJ databases">
        <title>Genomic Encyclopedia of Type Strains, Phase IV (KMG-IV): sequencing the most valuable type-strain genomes for metagenomic binning, comparative biology and taxonomic classification.</title>
        <authorList>
            <person name="Goeker M."/>
        </authorList>
    </citation>
    <scope>NUCLEOTIDE SEQUENCE [LARGE SCALE GENOMIC DNA]</scope>
    <source>
        <strain evidence="2 3">DSM 203</strain>
    </source>
</reference>